<name>A0A7S3YVT6_9EUKA</name>
<accession>A0A7S3YVT6</accession>
<protein>
    <submittedName>
        <fullName evidence="1">Uncharacterized protein</fullName>
    </submittedName>
</protein>
<dbReference type="SUPFAM" id="SSF53448">
    <property type="entry name" value="Nucleotide-diphospho-sugar transferases"/>
    <property type="match status" value="1"/>
</dbReference>
<reference evidence="1" key="1">
    <citation type="submission" date="2021-01" db="EMBL/GenBank/DDBJ databases">
        <authorList>
            <person name="Corre E."/>
            <person name="Pelletier E."/>
            <person name="Niang G."/>
            <person name="Scheremetjew M."/>
            <person name="Finn R."/>
            <person name="Kale V."/>
            <person name="Holt S."/>
            <person name="Cochrane G."/>
            <person name="Meng A."/>
            <person name="Brown T."/>
            <person name="Cohen L."/>
        </authorList>
    </citation>
    <scope>NUCLEOTIDE SEQUENCE</scope>
    <source>
        <strain evidence="1">CCCM811</strain>
    </source>
</reference>
<dbReference type="AlphaFoldDB" id="A0A7S3YVT6"/>
<organism evidence="1">
    <name type="scientific">Lotharella globosa</name>
    <dbReference type="NCBI Taxonomy" id="91324"/>
    <lineage>
        <taxon>Eukaryota</taxon>
        <taxon>Sar</taxon>
        <taxon>Rhizaria</taxon>
        <taxon>Cercozoa</taxon>
        <taxon>Chlorarachniophyceae</taxon>
        <taxon>Lotharella</taxon>
    </lineage>
</organism>
<dbReference type="PANTHER" id="PTHR11952">
    <property type="entry name" value="UDP- GLUCOSE PYROPHOSPHORYLASE"/>
    <property type="match status" value="1"/>
</dbReference>
<dbReference type="Gene3D" id="3.90.550.10">
    <property type="entry name" value="Spore Coat Polysaccharide Biosynthesis Protein SpsA, Chain A"/>
    <property type="match status" value="1"/>
</dbReference>
<dbReference type="GO" id="GO:0006048">
    <property type="term" value="P:UDP-N-acetylglucosamine biosynthetic process"/>
    <property type="evidence" value="ECO:0007669"/>
    <property type="project" value="TreeGrafter"/>
</dbReference>
<dbReference type="PANTHER" id="PTHR11952:SF9">
    <property type="entry name" value="UDP-SUGAR PYROPHOSPHORYLASE"/>
    <property type="match status" value="1"/>
</dbReference>
<proteinExistence type="predicted"/>
<dbReference type="InterPro" id="IPR039741">
    <property type="entry name" value="UDP-sugar_pyrophosphorylase"/>
</dbReference>
<evidence type="ECO:0000313" key="1">
    <source>
        <dbReference type="EMBL" id="CAE0663530.1"/>
    </source>
</evidence>
<dbReference type="InterPro" id="IPR029044">
    <property type="entry name" value="Nucleotide-diphossugar_trans"/>
</dbReference>
<gene>
    <name evidence="1" type="ORF">LGLO00237_LOCUS15132</name>
</gene>
<sequence>MNDNPQTGSLAVDPEDPYTVLTKPHGHGDVHTLLHQSGLADKWASEGRRWIMFFQDTNGLIFQAAPALIGVSESLGLQINTLTVPRRPGEAVGSICHLKHQETGQELTINVEYNQLEPLLKSTVSPEGDVPDESGFSPYPGNTNALVFRVEPYAKVLKQTGGKMPEFVNPKFKDETKTTFKKPTRLECMMQDYPRLLDRDAKVGFTQLDRWTCFAAVKNNAVDAAAQYEKTGFAESASTAESAIYRMFRQKLQLLGVDVAEPSQEVFNGVPTWVGPKVIMSPSFASTFEEMGRKFLAPGTISSAHLVPQG</sequence>
<dbReference type="GO" id="GO:0003977">
    <property type="term" value="F:UDP-N-acetylglucosamine diphosphorylase activity"/>
    <property type="evidence" value="ECO:0007669"/>
    <property type="project" value="TreeGrafter"/>
</dbReference>
<dbReference type="EMBL" id="HBIV01021023">
    <property type="protein sequence ID" value="CAE0663530.1"/>
    <property type="molecule type" value="Transcribed_RNA"/>
</dbReference>